<comment type="caution">
    <text evidence="3">The sequence shown here is derived from an EMBL/GenBank/DDBJ whole genome shotgun (WGS) entry which is preliminary data.</text>
</comment>
<feature type="region of interest" description="Disordered" evidence="1">
    <location>
        <begin position="1"/>
        <end position="35"/>
    </location>
</feature>
<organism evidence="3 4">
    <name type="scientific">Georgenia thermotolerans</name>
    <dbReference type="NCBI Taxonomy" id="527326"/>
    <lineage>
        <taxon>Bacteria</taxon>
        <taxon>Bacillati</taxon>
        <taxon>Actinomycetota</taxon>
        <taxon>Actinomycetes</taxon>
        <taxon>Micrococcales</taxon>
        <taxon>Bogoriellaceae</taxon>
        <taxon>Georgenia</taxon>
    </lineage>
</organism>
<evidence type="ECO:0000313" key="4">
    <source>
        <dbReference type="Proteomes" id="UP000451860"/>
    </source>
</evidence>
<accession>A0A7J5UI71</accession>
<name>A0A7J5UI71_9MICO</name>
<feature type="transmembrane region" description="Helical" evidence="2">
    <location>
        <begin position="69"/>
        <end position="88"/>
    </location>
</feature>
<evidence type="ECO:0000256" key="1">
    <source>
        <dbReference type="SAM" id="MobiDB-lite"/>
    </source>
</evidence>
<keyword evidence="4" id="KW-1185">Reference proteome</keyword>
<dbReference type="Proteomes" id="UP000451860">
    <property type="component" value="Unassembled WGS sequence"/>
</dbReference>
<keyword evidence="2" id="KW-0472">Membrane</keyword>
<dbReference type="EMBL" id="WHJE01000307">
    <property type="protein sequence ID" value="KAE8762068.1"/>
    <property type="molecule type" value="Genomic_DNA"/>
</dbReference>
<evidence type="ECO:0000313" key="3">
    <source>
        <dbReference type="EMBL" id="KAE8762068.1"/>
    </source>
</evidence>
<reference evidence="3 4" key="1">
    <citation type="submission" date="2019-10" db="EMBL/GenBank/DDBJ databases">
        <title>Georgenia wutianyii sp. nov. and Georgenia yuyongxinii sp. nov. isolated from plateau pika (Ochotona curzoniae) in the Qinghai-Tibet plateau of China.</title>
        <authorList>
            <person name="Tian Z."/>
        </authorList>
    </citation>
    <scope>NUCLEOTIDE SEQUENCE [LARGE SCALE GENOMIC DNA]</scope>
    <source>
        <strain evidence="3 4">DSM 21501</strain>
    </source>
</reference>
<dbReference type="AlphaFoldDB" id="A0A7J5UI71"/>
<evidence type="ECO:0000256" key="2">
    <source>
        <dbReference type="SAM" id="Phobius"/>
    </source>
</evidence>
<protein>
    <submittedName>
        <fullName evidence="3">Uncharacterized protein</fullName>
    </submittedName>
</protein>
<keyword evidence="2" id="KW-0812">Transmembrane</keyword>
<proteinExistence type="predicted"/>
<feature type="transmembrane region" description="Helical" evidence="2">
    <location>
        <begin position="43"/>
        <end position="63"/>
    </location>
</feature>
<dbReference type="OrthoDB" id="10007179at2"/>
<keyword evidence="2" id="KW-1133">Transmembrane helix</keyword>
<sequence length="100" mass="10375">MSAPSADAPPHWAATRPDTAAPPVWSAHSAPVERPRGPRSGTLILGLVLAVCGAAAVVVALGYRIDLQLTLIALLLLAAVTLLLTPLLRRGRDRAPGSRT</sequence>
<gene>
    <name evidence="3" type="ORF">GB883_21285</name>
</gene>